<dbReference type="Pfam" id="PF00441">
    <property type="entry name" value="Acyl-CoA_dh_1"/>
    <property type="match status" value="1"/>
</dbReference>
<evidence type="ECO:0000259" key="6">
    <source>
        <dbReference type="Pfam" id="PF00441"/>
    </source>
</evidence>
<name>A0A7X5UU49_9PSEU</name>
<dbReference type="Proteomes" id="UP000545493">
    <property type="component" value="Unassembled WGS sequence"/>
</dbReference>
<dbReference type="RefSeq" id="WP_167175087.1">
    <property type="nucleotide sequence ID" value="NZ_JAAOYM010000001.1"/>
</dbReference>
<evidence type="ECO:0000256" key="1">
    <source>
        <dbReference type="ARBA" id="ARBA00001974"/>
    </source>
</evidence>
<feature type="domain" description="Acyl-CoA dehydrogenase/oxidase N-terminal" evidence="8">
    <location>
        <begin position="19"/>
        <end position="100"/>
    </location>
</feature>
<dbReference type="InterPro" id="IPR006091">
    <property type="entry name" value="Acyl-CoA_Oxase/DH_mid-dom"/>
</dbReference>
<dbReference type="SUPFAM" id="SSF47203">
    <property type="entry name" value="Acyl-CoA dehydrogenase C-terminal domain-like"/>
    <property type="match status" value="1"/>
</dbReference>
<dbReference type="InterPro" id="IPR009075">
    <property type="entry name" value="AcylCo_DH/oxidase_C"/>
</dbReference>
<accession>A0A7X5UU49</accession>
<sequence>MLFDKIDVARSACANELGILDRLTWRRLSVAGIWRRGVPERLGGDGGCWGDLADAIADASVKVDLGFALSMVAHGGFLRALVEHGNDWLHRKVLPSMMSGSIGLTALTEAQGGSDVSRCQLSGVSAEDGWRITGSKRHITNGPVADRGLILGRLPELGRRDITLFVVNLSHPSVSRGETENLAGLRSSPTGGLTFTDTPVRRQSVLGEPGNGLTTLYDVISFDRATYGLIAARWLEPQIIKAIKFARQRVAFGSPILEYEYVQGRITDAIMGVRTAEAVSRRALRALDERAADAQELCSVAKFVGTELMVKTTQDLMRVYGHAGFEESAASRAVRDALGTVIAGGTSEMQRKNVLNRYLEAVS</sequence>
<keyword evidence="4 5" id="KW-0274">FAD</keyword>
<dbReference type="InterPro" id="IPR009100">
    <property type="entry name" value="AcylCoA_DH/oxidase_NM_dom_sf"/>
</dbReference>
<dbReference type="AlphaFoldDB" id="A0A7X5UU49"/>
<evidence type="ECO:0000259" key="8">
    <source>
        <dbReference type="Pfam" id="PF02771"/>
    </source>
</evidence>
<dbReference type="Gene3D" id="1.20.140.10">
    <property type="entry name" value="Butyryl-CoA Dehydrogenase, subunit A, domain 3"/>
    <property type="match status" value="1"/>
</dbReference>
<comment type="caution">
    <text evidence="9">The sequence shown here is derived from an EMBL/GenBank/DDBJ whole genome shotgun (WGS) entry which is preliminary data.</text>
</comment>
<keyword evidence="3 5" id="KW-0285">Flavoprotein</keyword>
<dbReference type="Pfam" id="PF02771">
    <property type="entry name" value="Acyl-CoA_dh_N"/>
    <property type="match status" value="1"/>
</dbReference>
<evidence type="ECO:0000259" key="7">
    <source>
        <dbReference type="Pfam" id="PF02770"/>
    </source>
</evidence>
<gene>
    <name evidence="9" type="ORF">FHU38_004625</name>
</gene>
<dbReference type="Pfam" id="PF02770">
    <property type="entry name" value="Acyl-CoA_dh_M"/>
    <property type="match status" value="1"/>
</dbReference>
<organism evidence="9 10">
    <name type="scientific">Saccharomonospora amisosensis</name>
    <dbReference type="NCBI Taxonomy" id="1128677"/>
    <lineage>
        <taxon>Bacteria</taxon>
        <taxon>Bacillati</taxon>
        <taxon>Actinomycetota</taxon>
        <taxon>Actinomycetes</taxon>
        <taxon>Pseudonocardiales</taxon>
        <taxon>Pseudonocardiaceae</taxon>
        <taxon>Saccharomonospora</taxon>
    </lineage>
</organism>
<dbReference type="PANTHER" id="PTHR43884">
    <property type="entry name" value="ACYL-COA DEHYDROGENASE"/>
    <property type="match status" value="1"/>
</dbReference>
<proteinExistence type="inferred from homology"/>
<dbReference type="Gene3D" id="1.10.540.10">
    <property type="entry name" value="Acyl-CoA dehydrogenase/oxidase, N-terminal domain"/>
    <property type="match status" value="1"/>
</dbReference>
<evidence type="ECO:0000313" key="10">
    <source>
        <dbReference type="Proteomes" id="UP000545493"/>
    </source>
</evidence>
<dbReference type="InterPro" id="IPR046373">
    <property type="entry name" value="Acyl-CoA_Oxase/DH_mid-dom_sf"/>
</dbReference>
<keyword evidence="10" id="KW-1185">Reference proteome</keyword>
<evidence type="ECO:0000313" key="9">
    <source>
        <dbReference type="EMBL" id="NIJ14281.1"/>
    </source>
</evidence>
<evidence type="ECO:0000256" key="2">
    <source>
        <dbReference type="ARBA" id="ARBA00009347"/>
    </source>
</evidence>
<protein>
    <submittedName>
        <fullName evidence="9">Alkylation response protein AidB-like acyl-CoA dehydrogenase</fullName>
    </submittedName>
</protein>
<dbReference type="InterPro" id="IPR037069">
    <property type="entry name" value="AcylCoA_DH/ox_N_sf"/>
</dbReference>
<dbReference type="GO" id="GO:0003995">
    <property type="term" value="F:acyl-CoA dehydrogenase activity"/>
    <property type="evidence" value="ECO:0007669"/>
    <property type="project" value="TreeGrafter"/>
</dbReference>
<dbReference type="PANTHER" id="PTHR43884:SF12">
    <property type="entry name" value="ISOVALERYL-COA DEHYDROGENASE, MITOCHONDRIAL-RELATED"/>
    <property type="match status" value="1"/>
</dbReference>
<evidence type="ECO:0000256" key="5">
    <source>
        <dbReference type="RuleBase" id="RU362125"/>
    </source>
</evidence>
<keyword evidence="5" id="KW-0560">Oxidoreductase</keyword>
<dbReference type="SUPFAM" id="SSF56645">
    <property type="entry name" value="Acyl-CoA dehydrogenase NM domain-like"/>
    <property type="match status" value="1"/>
</dbReference>
<feature type="domain" description="Acyl-CoA oxidase/dehydrogenase middle" evidence="7">
    <location>
        <begin position="106"/>
        <end position="197"/>
    </location>
</feature>
<dbReference type="EMBL" id="JAAOYM010000001">
    <property type="protein sequence ID" value="NIJ14281.1"/>
    <property type="molecule type" value="Genomic_DNA"/>
</dbReference>
<dbReference type="InterPro" id="IPR036250">
    <property type="entry name" value="AcylCo_DH-like_C"/>
</dbReference>
<reference evidence="9 10" key="1">
    <citation type="submission" date="2020-03" db="EMBL/GenBank/DDBJ databases">
        <title>Sequencing the genomes of 1000 actinobacteria strains.</title>
        <authorList>
            <person name="Klenk H.-P."/>
        </authorList>
    </citation>
    <scope>NUCLEOTIDE SEQUENCE [LARGE SCALE GENOMIC DNA]</scope>
    <source>
        <strain evidence="9 10">DSM 45685</strain>
    </source>
</reference>
<evidence type="ECO:0000256" key="3">
    <source>
        <dbReference type="ARBA" id="ARBA00022630"/>
    </source>
</evidence>
<dbReference type="Gene3D" id="2.40.110.10">
    <property type="entry name" value="Butyryl-CoA Dehydrogenase, subunit A, domain 2"/>
    <property type="match status" value="1"/>
</dbReference>
<feature type="domain" description="Acyl-CoA dehydrogenase/oxidase C-terminal" evidence="6">
    <location>
        <begin position="210"/>
        <end position="358"/>
    </location>
</feature>
<dbReference type="GO" id="GO:0050660">
    <property type="term" value="F:flavin adenine dinucleotide binding"/>
    <property type="evidence" value="ECO:0007669"/>
    <property type="project" value="InterPro"/>
</dbReference>
<comment type="cofactor">
    <cofactor evidence="1 5">
        <name>FAD</name>
        <dbReference type="ChEBI" id="CHEBI:57692"/>
    </cofactor>
</comment>
<dbReference type="CDD" id="cd00567">
    <property type="entry name" value="ACAD"/>
    <property type="match status" value="1"/>
</dbReference>
<evidence type="ECO:0000256" key="4">
    <source>
        <dbReference type="ARBA" id="ARBA00022827"/>
    </source>
</evidence>
<comment type="similarity">
    <text evidence="2 5">Belongs to the acyl-CoA dehydrogenase family.</text>
</comment>
<dbReference type="InterPro" id="IPR013786">
    <property type="entry name" value="AcylCoA_DH/ox_N"/>
</dbReference>